<dbReference type="PANTHER" id="PTHR12289">
    <property type="entry name" value="METAXIN RELATED"/>
    <property type="match status" value="1"/>
</dbReference>
<name>A0A8H8TTJ3_9BASI</name>
<comment type="caution">
    <text evidence="9">The sequence shown here is derived from an EMBL/GenBank/DDBJ whole genome shotgun (WGS) entry which is preliminary data.</text>
</comment>
<evidence type="ECO:0000256" key="4">
    <source>
        <dbReference type="ARBA" id="ARBA00022927"/>
    </source>
</evidence>
<feature type="domain" description="Mitochondrial outer membrane transport complex Sam37/metaxin N-terminal" evidence="8">
    <location>
        <begin position="44"/>
        <end position="155"/>
    </location>
</feature>
<evidence type="ECO:0000256" key="6">
    <source>
        <dbReference type="ARBA" id="ARBA00023136"/>
    </source>
</evidence>
<dbReference type="AlphaFoldDB" id="A0A8H8TTJ3"/>
<proteinExistence type="predicted"/>
<dbReference type="GO" id="GO:0007005">
    <property type="term" value="P:mitochondrion organization"/>
    <property type="evidence" value="ECO:0007669"/>
    <property type="project" value="TreeGrafter"/>
</dbReference>
<reference evidence="9" key="1">
    <citation type="submission" date="2018-08" db="EMBL/GenBank/DDBJ databases">
        <authorList>
            <person name="Guldener U."/>
        </authorList>
    </citation>
    <scope>NUCLEOTIDE SEQUENCE</scope>
    <source>
        <strain evidence="9">UB2</strain>
    </source>
</reference>
<dbReference type="Pfam" id="PF10282">
    <property type="entry name" value="Lactonase"/>
    <property type="match status" value="1"/>
</dbReference>
<dbReference type="PANTHER" id="PTHR12289:SF41">
    <property type="entry name" value="FAILED AXON CONNECTIONS-RELATED"/>
    <property type="match status" value="1"/>
</dbReference>
<keyword evidence="6" id="KW-0472">Membrane</keyword>
<dbReference type="InterPro" id="IPR050931">
    <property type="entry name" value="Mito_Protein_Transport_Metaxin"/>
</dbReference>
<keyword evidence="5" id="KW-0496">Mitochondrion</keyword>
<dbReference type="EMBL" id="ULHB01000089">
    <property type="protein sequence ID" value="SYW81077.1"/>
    <property type="molecule type" value="Genomic_DNA"/>
</dbReference>
<keyword evidence="3" id="KW-1000">Mitochondrion outer membrane</keyword>
<evidence type="ECO:0000256" key="2">
    <source>
        <dbReference type="ARBA" id="ARBA00022448"/>
    </source>
</evidence>
<comment type="subcellular location">
    <subcellularLocation>
        <location evidence="1">Mitochondrion outer membrane</location>
    </subcellularLocation>
</comment>
<sequence length="938" mass="102011">MSTSTEPWVSSTSTALYGSKSLRLYIWGATPTLPSLDPTSLYAATILYATFSSNPQFQIQLVSATTSLPRVPLLQVLDENNLTSEVHTSIESILSFCVAFGLDSALQTDAELNAKTLALHALLDDQLLDLTLHSLFSLPPNYRTTTAPAYSSIGPLDSNPSSSTLAKIASLPLRFQPSIPSRLRNAVETRLTAVGLWGLGGKEASAQSGEADDLAARAGIIPTKKRGLGATQKEAVREEFEKSKLTRQASEVLEVLDSALESKVLSRGEVGSLDAKVFSYLAPLLLAHPKLPIDTLPRLISTRYPKLAEYLSQTKEKLYPEGGVQWLSQSEVIKTPPTTVAEGGSGGEGGGLWSYIWPSFGGGLESKASFTTNTLPQAQYQSNQSSGARRKPNSSASPEDSKLKWGRAVWICSAVIGLVGYTFASGIVSVRIVSPDEIEEEEEEEGEEDEAEEEDEEDEEQGWQFQSEEDMEDELEEEMEMDEEEEDERLNRSSQPTTRTFNSPNLYVLSYDPLSPTQPLAITQELPAMGPHQYLSFGLSSPRSSTEYLKTVYATTWATPSTLSSWHFSPSTSTLSFGNSVEITAAGSYVHVQPPPYYTLTAPGFGSKPGVGRWLGSAGGPTGELHRLDSETGEIGEKVKEIIFLKGGKEELEFADKSRRSLRFGAHSFDCSNNNAGAEGAGAGEESGNAVGQVAFVADLGANAVQAYSFPSLRHLYSIPSIQKGDGPRHAIPHPHLPLIFTVTEHTNFVDAYSTPPSSFIPSSGSETDKISLEATAIHLARADMLTRTQATKRGEYRGDTLRFSSNLDYIYASTRGKTVDTKGLLLAYRLVIESSAHNRELEVEMKPVARWETRTSGGKANAIELAPQTLAKTEEGTEAEATNGQDLLVLTDDEQGWIDVVSFDFEKQQFRMQATTRLPKLQGGDEWQGASHAIWLN</sequence>
<feature type="compositionally biased region" description="Acidic residues" evidence="7">
    <location>
        <begin position="436"/>
        <end position="488"/>
    </location>
</feature>
<dbReference type="InterPro" id="IPR015943">
    <property type="entry name" value="WD40/YVTN_repeat-like_dom_sf"/>
</dbReference>
<organism evidence="9 10">
    <name type="scientific">Ustilago bromivora</name>
    <dbReference type="NCBI Taxonomy" id="307758"/>
    <lineage>
        <taxon>Eukaryota</taxon>
        <taxon>Fungi</taxon>
        <taxon>Dikarya</taxon>
        <taxon>Basidiomycota</taxon>
        <taxon>Ustilaginomycotina</taxon>
        <taxon>Ustilaginomycetes</taxon>
        <taxon>Ustilaginales</taxon>
        <taxon>Ustilaginaceae</taxon>
        <taxon>Ustilago</taxon>
    </lineage>
</organism>
<dbReference type="GO" id="GO:0016853">
    <property type="term" value="F:isomerase activity"/>
    <property type="evidence" value="ECO:0007669"/>
    <property type="project" value="UniProtKB-KW"/>
</dbReference>
<dbReference type="InterPro" id="IPR019564">
    <property type="entry name" value="Sam37/metaxin_N"/>
</dbReference>
<dbReference type="Gene3D" id="2.130.10.10">
    <property type="entry name" value="YVTN repeat-like/Quinoprotein amine dehydrogenase"/>
    <property type="match status" value="1"/>
</dbReference>
<feature type="compositionally biased region" description="Polar residues" evidence="7">
    <location>
        <begin position="379"/>
        <end position="398"/>
    </location>
</feature>
<evidence type="ECO:0000256" key="3">
    <source>
        <dbReference type="ARBA" id="ARBA00022787"/>
    </source>
</evidence>
<dbReference type="InterPro" id="IPR019405">
    <property type="entry name" value="Lactonase_7-beta_prop"/>
</dbReference>
<accession>A0A8H8TTJ3</accession>
<keyword evidence="2" id="KW-0813">Transport</keyword>
<gene>
    <name evidence="9" type="ORF">UBRO2_04109</name>
</gene>
<keyword evidence="10" id="KW-1185">Reference proteome</keyword>
<dbReference type="GO" id="GO:0015031">
    <property type="term" value="P:protein transport"/>
    <property type="evidence" value="ECO:0007669"/>
    <property type="project" value="UniProtKB-KW"/>
</dbReference>
<keyword evidence="9" id="KW-0413">Isomerase</keyword>
<feature type="region of interest" description="Disordered" evidence="7">
    <location>
        <begin position="379"/>
        <end position="400"/>
    </location>
</feature>
<evidence type="ECO:0000256" key="5">
    <source>
        <dbReference type="ARBA" id="ARBA00023128"/>
    </source>
</evidence>
<dbReference type="Proteomes" id="UP000658997">
    <property type="component" value="Unassembled WGS sequence"/>
</dbReference>
<evidence type="ECO:0000256" key="7">
    <source>
        <dbReference type="SAM" id="MobiDB-lite"/>
    </source>
</evidence>
<dbReference type="Pfam" id="PF10568">
    <property type="entry name" value="Tom37"/>
    <property type="match status" value="1"/>
</dbReference>
<evidence type="ECO:0000256" key="1">
    <source>
        <dbReference type="ARBA" id="ARBA00004294"/>
    </source>
</evidence>
<dbReference type="GO" id="GO:0001401">
    <property type="term" value="C:SAM complex"/>
    <property type="evidence" value="ECO:0007669"/>
    <property type="project" value="InterPro"/>
</dbReference>
<keyword evidence="4" id="KW-0653">Protein transport</keyword>
<protein>
    <submittedName>
        <fullName evidence="9">Related to muconate cycloisomerase</fullName>
    </submittedName>
</protein>
<feature type="region of interest" description="Disordered" evidence="7">
    <location>
        <begin position="434"/>
        <end position="505"/>
    </location>
</feature>
<evidence type="ECO:0000313" key="9">
    <source>
        <dbReference type="EMBL" id="SYW81077.1"/>
    </source>
</evidence>
<evidence type="ECO:0000313" key="10">
    <source>
        <dbReference type="Proteomes" id="UP000658997"/>
    </source>
</evidence>
<feature type="compositionally biased region" description="Polar residues" evidence="7">
    <location>
        <begin position="492"/>
        <end position="505"/>
    </location>
</feature>
<evidence type="ECO:0000259" key="8">
    <source>
        <dbReference type="Pfam" id="PF10568"/>
    </source>
</evidence>